<name>A0A9W6YMK2_9STRA</name>
<keyword evidence="2" id="KW-1185">Reference proteome</keyword>
<comment type="caution">
    <text evidence="1">The sequence shown here is derived from an EMBL/GenBank/DDBJ whole genome shotgun (WGS) entry which is preliminary data.</text>
</comment>
<dbReference type="AlphaFoldDB" id="A0A9W6YMK2"/>
<gene>
    <name evidence="1" type="ORF">Pfra01_002992400</name>
</gene>
<evidence type="ECO:0000313" key="2">
    <source>
        <dbReference type="Proteomes" id="UP001165121"/>
    </source>
</evidence>
<accession>A0A9W6YMK2</accession>
<dbReference type="OrthoDB" id="432217at2759"/>
<dbReference type="Proteomes" id="UP001165121">
    <property type="component" value="Unassembled WGS sequence"/>
</dbReference>
<reference evidence="1" key="1">
    <citation type="submission" date="2023-04" db="EMBL/GenBank/DDBJ databases">
        <title>Phytophthora fragariaefolia NBRC 109709.</title>
        <authorList>
            <person name="Ichikawa N."/>
            <person name="Sato H."/>
            <person name="Tonouchi N."/>
        </authorList>
    </citation>
    <scope>NUCLEOTIDE SEQUENCE</scope>
    <source>
        <strain evidence="1">NBRC 109709</strain>
    </source>
</reference>
<organism evidence="1 2">
    <name type="scientific">Phytophthora fragariaefolia</name>
    <dbReference type="NCBI Taxonomy" id="1490495"/>
    <lineage>
        <taxon>Eukaryota</taxon>
        <taxon>Sar</taxon>
        <taxon>Stramenopiles</taxon>
        <taxon>Oomycota</taxon>
        <taxon>Peronosporomycetes</taxon>
        <taxon>Peronosporales</taxon>
        <taxon>Peronosporaceae</taxon>
        <taxon>Phytophthora</taxon>
    </lineage>
</organism>
<dbReference type="EMBL" id="BSXT01018960">
    <property type="protein sequence ID" value="GMG16851.1"/>
    <property type="molecule type" value="Genomic_DNA"/>
</dbReference>
<evidence type="ECO:0000313" key="1">
    <source>
        <dbReference type="EMBL" id="GMG16851.1"/>
    </source>
</evidence>
<proteinExistence type="predicted"/>
<protein>
    <submittedName>
        <fullName evidence="1">Unnamed protein product</fullName>
    </submittedName>
</protein>
<sequence>MSAFLTSIEDPAAGGKCYQPLILKESKWLTLSGENGWEGKVRHDGRRRDAERVPKFTKSVARVVSNLKSASFDYIAVQELLYQSNPTLVFAPL</sequence>